<comment type="caution">
    <text evidence="2">The sequence shown here is derived from an EMBL/GenBank/DDBJ whole genome shotgun (WGS) entry which is preliminary data.</text>
</comment>
<reference evidence="2 3" key="2">
    <citation type="submission" date="2014-10" db="EMBL/GenBank/DDBJ databases">
        <title>Paracoccus sanguinis sp. nov., isolated from clinical specimens of New York State patients.</title>
        <authorList>
            <person name="Mingle L.A."/>
            <person name="Cole J.A."/>
            <person name="Lapierre P."/>
            <person name="Musser K.A."/>
        </authorList>
    </citation>
    <scope>NUCLEOTIDE SEQUENCE [LARGE SCALE GENOMIC DNA]</scope>
    <source>
        <strain evidence="2 3">HAMBI 3106</strain>
    </source>
</reference>
<dbReference type="AlphaFoldDB" id="A0A099FH24"/>
<keyword evidence="3" id="KW-1185">Reference proteome</keyword>
<organism evidence="2 3">
    <name type="scientific">Paracoccus sphaerophysae</name>
    <dbReference type="NCBI Taxonomy" id="690417"/>
    <lineage>
        <taxon>Bacteria</taxon>
        <taxon>Pseudomonadati</taxon>
        <taxon>Pseudomonadota</taxon>
        <taxon>Alphaproteobacteria</taxon>
        <taxon>Rhodobacterales</taxon>
        <taxon>Paracoccaceae</taxon>
        <taxon>Paracoccus</taxon>
    </lineage>
</organism>
<sequence length="751" mass="81906">MRHAPRRRPAGLPTRPPDKIGRRLSCDSAAPQVYAAVVAIDARSVFGDAPYGGTLSDPDGLFLPLVDPRKLVAPENRTPTRLDEPDSWAAVSLGSIRAEIRRTYTRPEPLVMNVNAGDCVHVAWLNALPDAGGGRLPDRPGDAQMPRITSINVDMDWHGAETPNQPVDFHAADRADVVPSNRLAVSFPLPLITQQFLLARPYGINPFGALRGLPPHASDATLLGADATPSDLYGERSAQIELTEFYAGLAYGTPPDPEESPLVRDLVISRFDPASRFVPRRSGLTAAIPEPTAADPLTDLLDQLVDAPDAPLRPLLDETTRRATAASLRGVQAEPGAGDAAELPDLPPPGGPPLIARPQLVPRPDGPGLDLSTGRRSLPRDRAIAELQGTPAAELLAEVQAADQERQAEDQRQRAAAHVAAMLTDRNTIFVPYAFGALPVKPVGDIIGHASHGLIGSINVVPQRARIEDTRVSRLPLGLPLTGCLVRRLPRLDRADWPTLPYLASPPVDPARGCRSFVLVPQPPMDRTRLMSGALLKTPGPSGRLYDVRQFTLFWQDGLNLTDHATRDRHLRQGTDHRLVANCRICDDSYDWGEKGTGYRSAPFALRLREGGRWTESHYDLNGLSFGPQFFRTRAAESADPPMPVLRAIAGEQITVHIVHAGGRARQRAFATISQDYDDLFHGFGFPRAALLAPGKAMTAQLLQLAQPRCWLWFDGPTHLRAGGTWGLFDVLPDRATWENPDQTSCRRWER</sequence>
<reference evidence="2 3" key="1">
    <citation type="submission" date="2014-09" db="EMBL/GenBank/DDBJ databases">
        <authorList>
            <person name="McGinnis J.M."/>
            <person name="Wolfgang W.J."/>
        </authorList>
    </citation>
    <scope>NUCLEOTIDE SEQUENCE [LARGE SCALE GENOMIC DNA]</scope>
    <source>
        <strain evidence="2 3">HAMBI 3106</strain>
    </source>
</reference>
<dbReference type="STRING" id="690417.IC63_01810"/>
<dbReference type="EMBL" id="JRKS01000002">
    <property type="protein sequence ID" value="KGJ09521.1"/>
    <property type="molecule type" value="Genomic_DNA"/>
</dbReference>
<accession>A0A099FH24</accession>
<proteinExistence type="predicted"/>
<evidence type="ECO:0008006" key="4">
    <source>
        <dbReference type="Google" id="ProtNLM"/>
    </source>
</evidence>
<name>A0A099FH24_9RHOB</name>
<feature type="region of interest" description="Disordered" evidence="1">
    <location>
        <begin position="328"/>
        <end position="377"/>
    </location>
</feature>
<protein>
    <recommendedName>
        <fullName evidence="4">DUF2169 domain-containing protein</fullName>
    </recommendedName>
</protein>
<evidence type="ECO:0000256" key="1">
    <source>
        <dbReference type="SAM" id="MobiDB-lite"/>
    </source>
</evidence>
<dbReference type="RefSeq" id="WP_036716337.1">
    <property type="nucleotide sequence ID" value="NZ_JRKS01000002.1"/>
</dbReference>
<feature type="region of interest" description="Disordered" evidence="1">
    <location>
        <begin position="1"/>
        <end position="23"/>
    </location>
</feature>
<gene>
    <name evidence="2" type="ORF">IC63_01810</name>
</gene>
<evidence type="ECO:0000313" key="2">
    <source>
        <dbReference type="EMBL" id="KGJ09521.1"/>
    </source>
</evidence>
<evidence type="ECO:0000313" key="3">
    <source>
        <dbReference type="Proteomes" id="UP000029917"/>
    </source>
</evidence>
<dbReference type="Proteomes" id="UP000029917">
    <property type="component" value="Unassembled WGS sequence"/>
</dbReference>